<evidence type="ECO:0000256" key="1">
    <source>
        <dbReference type="SAM" id="SignalP"/>
    </source>
</evidence>
<dbReference type="PATRIC" id="fig|265726.11.peg.574"/>
<evidence type="ECO:0000313" key="3">
    <source>
        <dbReference type="Proteomes" id="UP000033633"/>
    </source>
</evidence>
<dbReference type="EMBL" id="JWYV01000001">
    <property type="protein sequence ID" value="KKD01709.1"/>
    <property type="molecule type" value="Genomic_DNA"/>
</dbReference>
<reference evidence="2 3" key="1">
    <citation type="submission" date="2014-12" db="EMBL/GenBank/DDBJ databases">
        <title>Mercury Reductase activity and rhizosphere competence traits in the genome of root associated Photobacterium halotolerans MELD1.</title>
        <authorList>
            <person name="Mathew D.C."/>
            <person name="Huang C.-C."/>
        </authorList>
    </citation>
    <scope>NUCLEOTIDE SEQUENCE [LARGE SCALE GENOMIC DNA]</scope>
    <source>
        <strain evidence="2 3">MELD1</strain>
    </source>
</reference>
<proteinExistence type="predicted"/>
<evidence type="ECO:0000313" key="2">
    <source>
        <dbReference type="EMBL" id="KKD01709.1"/>
    </source>
</evidence>
<gene>
    <name evidence="2" type="ORF">KY46_02655</name>
</gene>
<keyword evidence="1" id="KW-0732">Signal</keyword>
<dbReference type="InterPro" id="IPR016895">
    <property type="entry name" value="UCP028680"/>
</dbReference>
<dbReference type="PIRSF" id="PIRSF028680">
    <property type="entry name" value="UCP028680"/>
    <property type="match status" value="1"/>
</dbReference>
<feature type="chain" id="PRO_5002496795" evidence="1">
    <location>
        <begin position="19"/>
        <end position="152"/>
    </location>
</feature>
<protein>
    <submittedName>
        <fullName evidence="2">Uncharacterized protein</fullName>
    </submittedName>
</protein>
<comment type="caution">
    <text evidence="2">The sequence shown here is derived from an EMBL/GenBank/DDBJ whole genome shotgun (WGS) entry which is preliminary data.</text>
</comment>
<dbReference type="AlphaFoldDB" id="A0A0F5VHX4"/>
<dbReference type="Proteomes" id="UP000033633">
    <property type="component" value="Unassembled WGS sequence"/>
</dbReference>
<organism evidence="2 3">
    <name type="scientific">Photobacterium halotolerans</name>
    <dbReference type="NCBI Taxonomy" id="265726"/>
    <lineage>
        <taxon>Bacteria</taxon>
        <taxon>Pseudomonadati</taxon>
        <taxon>Pseudomonadota</taxon>
        <taxon>Gammaproteobacteria</taxon>
        <taxon>Vibrionales</taxon>
        <taxon>Vibrionaceae</taxon>
        <taxon>Photobacterium</taxon>
    </lineage>
</organism>
<keyword evidence="3" id="KW-1185">Reference proteome</keyword>
<accession>A0A0F5VHX4</accession>
<name>A0A0F5VHX4_9GAMM</name>
<feature type="signal peptide" evidence="1">
    <location>
        <begin position="1"/>
        <end position="18"/>
    </location>
</feature>
<sequence>MKHGWLLLLICLAWPALATETVPVTEPVSVSATAGWFLNSQSRSAEQFDLWQIDSGYAYALTQSTQVYVSTRLKSGNQQQAATRGLLSGVQYNFSPKISLRSAVTSERVEEDTRLGVELSSQYELNEKVNLHATMDYEALEQVYQLGIGFRF</sequence>
<dbReference type="RefSeq" id="WP_046219036.1">
    <property type="nucleotide sequence ID" value="NZ_JWYV01000001.1"/>
</dbReference>
<dbReference type="OrthoDB" id="5902984at2"/>